<dbReference type="RefSeq" id="WP_039206754.1">
    <property type="nucleotide sequence ID" value="NZ_JTJZ01000012.1"/>
</dbReference>
<evidence type="ECO:0000313" key="5">
    <source>
        <dbReference type="EMBL" id="KHS54032.1"/>
    </source>
</evidence>
<dbReference type="EMBL" id="JTJZ01000012">
    <property type="protein sequence ID" value="KHS54032.1"/>
    <property type="molecule type" value="Genomic_DNA"/>
</dbReference>
<dbReference type="GO" id="GO:0004386">
    <property type="term" value="F:helicase activity"/>
    <property type="evidence" value="ECO:0007669"/>
    <property type="project" value="UniProtKB-KW"/>
</dbReference>
<organism evidence="5 6">
    <name type="scientific">Brevibacterium linens</name>
    <dbReference type="NCBI Taxonomy" id="1703"/>
    <lineage>
        <taxon>Bacteria</taxon>
        <taxon>Bacillati</taxon>
        <taxon>Actinomycetota</taxon>
        <taxon>Actinomycetes</taxon>
        <taxon>Micrococcales</taxon>
        <taxon>Brevibacteriaceae</taxon>
        <taxon>Brevibacterium</taxon>
    </lineage>
</organism>
<comment type="caution">
    <text evidence="5">The sequence shown here is derived from an EMBL/GenBank/DDBJ whole genome shotgun (WGS) entry which is preliminary data.</text>
</comment>
<evidence type="ECO:0000313" key="6">
    <source>
        <dbReference type="Proteomes" id="UP000031488"/>
    </source>
</evidence>
<evidence type="ECO:0000256" key="3">
    <source>
        <dbReference type="ARBA" id="ARBA00023204"/>
    </source>
</evidence>
<keyword evidence="2" id="KW-0378">Hydrolase</keyword>
<dbReference type="GO" id="GO:0006281">
    <property type="term" value="P:DNA repair"/>
    <property type="evidence" value="ECO:0007669"/>
    <property type="project" value="UniProtKB-KW"/>
</dbReference>
<keyword evidence="2" id="KW-0547">Nucleotide-binding</keyword>
<dbReference type="Pfam" id="PF12705">
    <property type="entry name" value="PDDEXK_1"/>
    <property type="match status" value="1"/>
</dbReference>
<dbReference type="InterPro" id="IPR038726">
    <property type="entry name" value="PDDEXK_AddAB-type"/>
</dbReference>
<protein>
    <recommendedName>
        <fullName evidence="4">PD-(D/E)XK endonuclease-like domain-containing protein</fullName>
    </recommendedName>
</protein>
<sequence>MRIEFGWTLDRAPWQSRGNSDGTNKAGTTVVTGPLGLLGILQTRLGTTRPTVERSLRIAQYRSLLTQADHPWYRRSFANDPWNTAHHLLQLRDDAIEAGWHLTTDGQDYTRYLRLDALATVEKHVALGPPHDPTATLAPGRADDLREVLELLQLHGASWPLGIDTVELRDQRAGLPPVWQDIVSALDDAGVTITEASPITETPKLTIVRGQDEWSTAEAAARYLAHASDRERISIIAGDSTTVLDQQLARRRAPALGVPKSSPTTPSAQVLPVFLSAVLPPTDIRRVAEFLHLSFGSDGAETPALTLVPRSVSSTLLGALTQESGISGDSGSAWMRALAMLKARAHENPDTASKAWETARTLDGLLRVSSPEVDEDLLTIKSLQPALDWLSSRLRNLTLSQQKTATDNGTTATFLAEASNHIASFRAALTALDVDTLRVRELFDIAESCAPQSAHSSASAHAAAWTVVNDPSEVPADAETIVWWSSRRATQSEAETWDPAEVEALTAAGCQISPATERERLRQAAELRGLRSAHTLLCFCPDTVRGEEVSLHPVLSRLAESLAAADPEQFETKSVDAVLSHPTITKPVAALIDDESWRLNNLTVATDLAATEVFEPPQTVSRSLDGDFTHLLPETLSYTQIDQLLSDPLEWTLNRALGLSHGYSFDIPTDNRMIGTLVHAVVQHLVDAGETRGDNNPMASVIAKAFDRLVPRFASELLLPGQLTRRNTIRTTALASLIHLFTALKERGVRITAAEADFTYDWTLIIAGTPTVIPLRGQRDLEGTFDDGRPAIVDLKWANFDKRYRTMIDDGEAVQLSVYSRTADTSTGAKPLTSYFMLKQGRFVSTDSALDPNFTVGAADSFDDEGNGLGGDPAGLWPIIQRSVETALTHIATGRFDSPSGDVHAELQTAPGARNNEVDKTLKALKEEELAEQRLFVIKPQSYSDFNLIYGIAGDHS</sequence>
<feature type="domain" description="PD-(D/E)XK endonuclease-like" evidence="4">
    <location>
        <begin position="635"/>
        <end position="831"/>
    </location>
</feature>
<accession>A0A0B9A5A0</accession>
<keyword evidence="2" id="KW-0067">ATP-binding</keyword>
<dbReference type="STRING" id="1703.BLSMQ_2444"/>
<keyword evidence="1" id="KW-0227">DNA damage</keyword>
<evidence type="ECO:0000256" key="1">
    <source>
        <dbReference type="ARBA" id="ARBA00022763"/>
    </source>
</evidence>
<keyword evidence="3" id="KW-0234">DNA repair</keyword>
<dbReference type="AlphaFoldDB" id="A0A0B9A5A0"/>
<keyword evidence="6" id="KW-1185">Reference proteome</keyword>
<dbReference type="Proteomes" id="UP000031488">
    <property type="component" value="Unassembled WGS sequence"/>
</dbReference>
<reference evidence="5 6" key="1">
    <citation type="submission" date="2014-11" db="EMBL/GenBank/DDBJ databases">
        <title>Draft Genome Sequence of Brevibacterium linens AE038-8.</title>
        <authorList>
            <person name="Maizel D."/>
            <person name="Utturkar S.M."/>
            <person name="Brown S.D."/>
            <person name="Ferrero M."/>
            <person name="Rosen B.P."/>
        </authorList>
    </citation>
    <scope>NUCLEOTIDE SEQUENCE [LARGE SCALE GENOMIC DNA]</scope>
    <source>
        <strain evidence="5 6">AE038-8</strain>
    </source>
</reference>
<gene>
    <name evidence="5" type="ORF">AE0388_0493</name>
</gene>
<evidence type="ECO:0000259" key="4">
    <source>
        <dbReference type="Pfam" id="PF12705"/>
    </source>
</evidence>
<keyword evidence="2" id="KW-0347">Helicase</keyword>
<dbReference type="PATRIC" id="fig|1703.6.peg.379"/>
<name>A0A0B9A5A0_BRELN</name>
<proteinExistence type="predicted"/>
<evidence type="ECO:0000256" key="2">
    <source>
        <dbReference type="ARBA" id="ARBA00022806"/>
    </source>
</evidence>
<dbReference type="OrthoDB" id="1488830at2"/>